<evidence type="ECO:0000313" key="5">
    <source>
        <dbReference type="EMBL" id="OAL73308.1"/>
    </source>
</evidence>
<feature type="transmembrane region" description="Helical" evidence="3">
    <location>
        <begin position="70"/>
        <end position="88"/>
    </location>
</feature>
<accession>A0A178FMJ1</accession>
<feature type="compositionally biased region" description="Basic and acidic residues" evidence="2">
    <location>
        <begin position="1"/>
        <end position="10"/>
    </location>
</feature>
<keyword evidence="3" id="KW-0812">Transmembrane</keyword>
<dbReference type="Proteomes" id="UP000243519">
    <property type="component" value="Unassembled WGS sequence"/>
</dbReference>
<evidence type="ECO:0000256" key="3">
    <source>
        <dbReference type="SAM" id="Phobius"/>
    </source>
</evidence>
<feature type="compositionally biased region" description="Low complexity" evidence="2">
    <location>
        <begin position="16"/>
        <end position="27"/>
    </location>
</feature>
<gene>
    <name evidence="5" type="ORF">A7D00_1333</name>
</gene>
<comment type="similarity">
    <text evidence="1">Belongs to the glycosyl hydrolase 16 family.</text>
</comment>
<evidence type="ECO:0000256" key="2">
    <source>
        <dbReference type="SAM" id="MobiDB-lite"/>
    </source>
</evidence>
<keyword evidence="3" id="KW-0472">Membrane</keyword>
<dbReference type="Pfam" id="PF00722">
    <property type="entry name" value="Glyco_hydro_16"/>
    <property type="match status" value="1"/>
</dbReference>
<dbReference type="PROSITE" id="PS51762">
    <property type="entry name" value="GH16_2"/>
    <property type="match status" value="1"/>
</dbReference>
<dbReference type="AlphaFoldDB" id="A0A178FMJ1"/>
<dbReference type="InterPro" id="IPR000757">
    <property type="entry name" value="Beta-glucanase-like"/>
</dbReference>
<evidence type="ECO:0000259" key="4">
    <source>
        <dbReference type="PROSITE" id="PS51762"/>
    </source>
</evidence>
<feature type="domain" description="GH16" evidence="4">
    <location>
        <begin position="161"/>
        <end position="421"/>
    </location>
</feature>
<dbReference type="OrthoDB" id="4781at2759"/>
<evidence type="ECO:0000313" key="6">
    <source>
        <dbReference type="Proteomes" id="UP000243519"/>
    </source>
</evidence>
<dbReference type="EMBL" id="LHPN01000002">
    <property type="protein sequence ID" value="OAL73308.1"/>
    <property type="molecule type" value="Genomic_DNA"/>
</dbReference>
<reference evidence="5 6" key="1">
    <citation type="submission" date="2016-05" db="EMBL/GenBank/DDBJ databases">
        <title>Genome sequencing of Trichophyton violaceum CMCC(F)T3l isolated from hair.</title>
        <authorList>
            <person name="Zhan P."/>
            <person name="Tao Y."/>
            <person name="Liu W."/>
        </authorList>
    </citation>
    <scope>NUCLEOTIDE SEQUENCE [LARGE SCALE GENOMIC DNA]</scope>
    <source>
        <strain evidence="6">CMCC(F)T3l</strain>
    </source>
</reference>
<sequence>MSGTEMEKAALQDPFSSSVATSVRTASYHSQPSDRQPGRRQQFKSYRLNGEYERPWLGDSRLKRSRVGSYIIWGFIGLGLALSAYINFTVTQKVSKHQAGYNVSFQASYFTALYWTTSSLRSMKPHGTIGGFGTGAFDWTTTDEKNVFVDGEGLHIVPTLTTESTSITPEQLVDGYTLNLTKAGGDGSCTGTSNAACSMRSNKTTGAIIPPVRSARLNTRGKKSIRYGRVEVVAKMPRGEWLWPAIWMLPVNETYGAWPSSGEIDLVETRGNDVDYPAGGRDIMSSSLHWGPTPETDSFWRSTRGRALRRTDFSKGFHTFGIEWSKDYLFTYIDSPLQQVLFWSFDKDQTMWQKGHYEGVAVNSSLVKDPWSQTGNPNTPFDQPFFLILNVAVGSTNGWFPDGKGGKPWTDVGRAAADFYSSLDKFYPTWAKDNSRGMTVSVITVILLNSALKADPYNRNHSKGCRAGQQHTYLRPDGEWHGDALEPRGAVSPDS</sequence>
<dbReference type="PANTHER" id="PTHR10963:SF55">
    <property type="entry name" value="GLYCOSIDE HYDROLASE FAMILY 16 PROTEIN"/>
    <property type="match status" value="1"/>
</dbReference>
<comment type="caution">
    <text evidence="5">The sequence shown here is derived from an EMBL/GenBank/DDBJ whole genome shotgun (WGS) entry which is preliminary data.</text>
</comment>
<keyword evidence="3" id="KW-1133">Transmembrane helix</keyword>
<organism evidence="5 6">
    <name type="scientific">Trichophyton violaceum</name>
    <dbReference type="NCBI Taxonomy" id="34388"/>
    <lineage>
        <taxon>Eukaryota</taxon>
        <taxon>Fungi</taxon>
        <taxon>Dikarya</taxon>
        <taxon>Ascomycota</taxon>
        <taxon>Pezizomycotina</taxon>
        <taxon>Eurotiomycetes</taxon>
        <taxon>Eurotiomycetidae</taxon>
        <taxon>Onygenales</taxon>
        <taxon>Arthrodermataceae</taxon>
        <taxon>Trichophyton</taxon>
    </lineage>
</organism>
<dbReference type="InterPro" id="IPR050546">
    <property type="entry name" value="Glycosyl_Hydrlase_16"/>
</dbReference>
<name>A0A178FMJ1_TRIVO</name>
<feature type="region of interest" description="Disordered" evidence="2">
    <location>
        <begin position="1"/>
        <end position="44"/>
    </location>
</feature>
<feature type="compositionally biased region" description="Basic and acidic residues" evidence="2">
    <location>
        <begin position="476"/>
        <end position="486"/>
    </location>
</feature>
<dbReference type="InterPro" id="IPR013320">
    <property type="entry name" value="ConA-like_dom_sf"/>
</dbReference>
<evidence type="ECO:0000256" key="1">
    <source>
        <dbReference type="ARBA" id="ARBA00006865"/>
    </source>
</evidence>
<dbReference type="GO" id="GO:0004553">
    <property type="term" value="F:hydrolase activity, hydrolyzing O-glycosyl compounds"/>
    <property type="evidence" value="ECO:0007669"/>
    <property type="project" value="InterPro"/>
</dbReference>
<feature type="region of interest" description="Disordered" evidence="2">
    <location>
        <begin position="476"/>
        <end position="495"/>
    </location>
</feature>
<keyword evidence="5" id="KW-0378">Hydrolase</keyword>
<protein>
    <submittedName>
        <fullName evidence="5">Glycosyl hydrolase</fullName>
    </submittedName>
</protein>
<dbReference type="GO" id="GO:0005975">
    <property type="term" value="P:carbohydrate metabolic process"/>
    <property type="evidence" value="ECO:0007669"/>
    <property type="project" value="InterPro"/>
</dbReference>
<proteinExistence type="inferred from homology"/>
<keyword evidence="6" id="KW-1185">Reference proteome</keyword>
<dbReference type="Gene3D" id="2.60.120.200">
    <property type="match status" value="1"/>
</dbReference>
<dbReference type="PANTHER" id="PTHR10963">
    <property type="entry name" value="GLYCOSYL HYDROLASE-RELATED"/>
    <property type="match status" value="1"/>
</dbReference>
<dbReference type="SUPFAM" id="SSF49899">
    <property type="entry name" value="Concanavalin A-like lectins/glucanases"/>
    <property type="match status" value="1"/>
</dbReference>